<keyword evidence="1" id="KW-0560">Oxidoreductase</keyword>
<dbReference type="InterPro" id="IPR036812">
    <property type="entry name" value="NAD(P)_OxRdtase_dom_sf"/>
</dbReference>
<proteinExistence type="predicted"/>
<dbReference type="InterPro" id="IPR020471">
    <property type="entry name" value="AKR"/>
</dbReference>
<comment type="caution">
    <text evidence="3">The sequence shown here is derived from an EMBL/GenBank/DDBJ whole genome shotgun (WGS) entry which is preliminary data.</text>
</comment>
<dbReference type="InterPro" id="IPR023210">
    <property type="entry name" value="NADP_OxRdtase_dom"/>
</dbReference>
<accession>A0A2U1T9N7</accession>
<protein>
    <submittedName>
        <fullName evidence="3">Aldo/keto reductase</fullName>
    </submittedName>
</protein>
<dbReference type="PANTHER" id="PTHR43625:SF77">
    <property type="entry name" value="ALDO-KETO REDUCTASE"/>
    <property type="match status" value="1"/>
</dbReference>
<dbReference type="KEGG" id="cyz:C3B44_01525"/>
<keyword evidence="4" id="KW-1185">Reference proteome</keyword>
<evidence type="ECO:0000259" key="2">
    <source>
        <dbReference type="Pfam" id="PF00248"/>
    </source>
</evidence>
<dbReference type="AlphaFoldDB" id="A0A2U1T9N7"/>
<evidence type="ECO:0000256" key="1">
    <source>
        <dbReference type="ARBA" id="ARBA00023002"/>
    </source>
</evidence>
<dbReference type="SUPFAM" id="SSF51430">
    <property type="entry name" value="NAD(P)-linked oxidoreductase"/>
    <property type="match status" value="1"/>
</dbReference>
<dbReference type="GO" id="GO:0005737">
    <property type="term" value="C:cytoplasm"/>
    <property type="evidence" value="ECO:0007669"/>
    <property type="project" value="TreeGrafter"/>
</dbReference>
<dbReference type="Pfam" id="PF00248">
    <property type="entry name" value="Aldo_ket_red"/>
    <property type="match status" value="1"/>
</dbReference>
<dbReference type="Gene3D" id="3.20.20.100">
    <property type="entry name" value="NADP-dependent oxidoreductase domain"/>
    <property type="match status" value="1"/>
</dbReference>
<dbReference type="Proteomes" id="UP000244989">
    <property type="component" value="Unassembled WGS sequence"/>
</dbReference>
<dbReference type="EMBL" id="QEEZ01000001">
    <property type="protein sequence ID" value="PWC02721.1"/>
    <property type="molecule type" value="Genomic_DNA"/>
</dbReference>
<dbReference type="PRINTS" id="PR00069">
    <property type="entry name" value="ALDKETRDTASE"/>
</dbReference>
<dbReference type="OrthoDB" id="9768793at2"/>
<dbReference type="GO" id="GO:0016491">
    <property type="term" value="F:oxidoreductase activity"/>
    <property type="evidence" value="ECO:0007669"/>
    <property type="project" value="UniProtKB-KW"/>
</dbReference>
<dbReference type="InterPro" id="IPR050791">
    <property type="entry name" value="Aldo-Keto_reductase"/>
</dbReference>
<dbReference type="PANTHER" id="PTHR43625">
    <property type="entry name" value="AFLATOXIN B1 ALDEHYDE REDUCTASE"/>
    <property type="match status" value="1"/>
</dbReference>
<gene>
    <name evidence="3" type="ORF">DF222_00255</name>
</gene>
<feature type="domain" description="NADP-dependent oxidoreductase" evidence="2">
    <location>
        <begin position="2"/>
        <end position="283"/>
    </location>
</feature>
<reference evidence="4" key="1">
    <citation type="submission" date="2018-04" db="EMBL/GenBank/DDBJ databases">
        <authorList>
            <person name="Liu S."/>
            <person name="Wang Z."/>
            <person name="Li J."/>
        </authorList>
    </citation>
    <scope>NUCLEOTIDE SEQUENCE [LARGE SCALE GENOMIC DNA]</scope>
    <source>
        <strain evidence="4">2189</strain>
    </source>
</reference>
<evidence type="ECO:0000313" key="4">
    <source>
        <dbReference type="Proteomes" id="UP000244989"/>
    </source>
</evidence>
<organism evidence="3 4">
    <name type="scientific">Corynebacterium yudongzhengii</name>
    <dbReference type="NCBI Taxonomy" id="2080740"/>
    <lineage>
        <taxon>Bacteria</taxon>
        <taxon>Bacillati</taxon>
        <taxon>Actinomycetota</taxon>
        <taxon>Actinomycetes</taxon>
        <taxon>Mycobacteriales</taxon>
        <taxon>Corynebacteriaceae</taxon>
        <taxon>Corynebacterium</taxon>
    </lineage>
</organism>
<dbReference type="RefSeq" id="WP_108430804.1">
    <property type="nucleotide sequence ID" value="NZ_CP026947.1"/>
</dbReference>
<sequence length="303" mass="32789">MIGFGTTQLVEHAAADAPRREDMIALLRTAAAEGAAIIDTAEVIGPYTVEKLIGDALGDCEVPVATKFGWNIVPEGGSDGLNSRPEHIREVAHASLRRLQRERIDVFYQHRVDPEVPIEDVAGTAKELIDEGLIASFGLSEAAPETIRRAHAECPVGYVESEYSLWERGVEDEILPLCRELGIRFVAFSPLGKGFFAGGKANAESSSPRLHPQNWEANQRLLEPVREIAQAHDASSAQIALAWLVAKDVVPIPGTTNVERLRANLAAAQLNLSAEEIARLDGFVDDGVAGARYTDKHLGFIDG</sequence>
<evidence type="ECO:0000313" key="3">
    <source>
        <dbReference type="EMBL" id="PWC02721.1"/>
    </source>
</evidence>
<name>A0A2U1T9N7_9CORY</name>